<proteinExistence type="predicted"/>
<dbReference type="PANTHER" id="PTHR43625:SF78">
    <property type="entry name" value="PYRIDOXAL REDUCTASE-RELATED"/>
    <property type="match status" value="1"/>
</dbReference>
<dbReference type="AlphaFoldDB" id="A0A177VD97"/>
<keyword evidence="1" id="KW-0560">Oxidoreductase</keyword>
<dbReference type="Proteomes" id="UP000836402">
    <property type="component" value="Unassembled WGS sequence"/>
</dbReference>
<evidence type="ECO:0000313" key="5">
    <source>
        <dbReference type="Proteomes" id="UP000077671"/>
    </source>
</evidence>
<protein>
    <recommendedName>
        <fullName evidence="2">NADP-dependent oxidoreductase domain-containing protein</fullName>
    </recommendedName>
</protein>
<evidence type="ECO:0000313" key="3">
    <source>
        <dbReference type="EMBL" id="CAD6901707.1"/>
    </source>
</evidence>
<comment type="caution">
    <text evidence="4">The sequence shown here is derived from an EMBL/GenBank/DDBJ whole genome shotgun (WGS) entry which is preliminary data.</text>
</comment>
<reference evidence="3" key="3">
    <citation type="submission" date="2020-10" db="EMBL/GenBank/DDBJ databases">
        <authorList>
            <person name="Sedaghatjoo S."/>
        </authorList>
    </citation>
    <scope>NUCLEOTIDE SEQUENCE</scope>
    <source>
        <strain evidence="3">AZH3</strain>
    </source>
</reference>
<accession>A0A177VD97</accession>
<dbReference type="PANTHER" id="PTHR43625">
    <property type="entry name" value="AFLATOXIN B1 ALDEHYDE REDUCTASE"/>
    <property type="match status" value="1"/>
</dbReference>
<evidence type="ECO:0000313" key="6">
    <source>
        <dbReference type="Proteomes" id="UP000836402"/>
    </source>
</evidence>
<reference evidence="4" key="2">
    <citation type="journal article" date="2019" name="IMA Fungus">
        <title>Genome sequencing and comparison of five Tilletia species to identify candidate genes for the detection of regulated species infecting wheat.</title>
        <authorList>
            <person name="Nguyen H.D.T."/>
            <person name="Sultana T."/>
            <person name="Kesanakurti P."/>
            <person name="Hambleton S."/>
        </authorList>
    </citation>
    <scope>NUCLEOTIDE SEQUENCE</scope>
    <source>
        <strain evidence="4">DAOMC 238032</strain>
    </source>
</reference>
<keyword evidence="6" id="KW-1185">Reference proteome</keyword>
<dbReference type="EMBL" id="CAJHJG010000364">
    <property type="protein sequence ID" value="CAD6901707.1"/>
    <property type="molecule type" value="Genomic_DNA"/>
</dbReference>
<dbReference type="CDD" id="cd19077">
    <property type="entry name" value="AKR_AKR8A1-2"/>
    <property type="match status" value="1"/>
</dbReference>
<dbReference type="GO" id="GO:0005737">
    <property type="term" value="C:cytoplasm"/>
    <property type="evidence" value="ECO:0007669"/>
    <property type="project" value="TreeGrafter"/>
</dbReference>
<dbReference type="GO" id="GO:0016491">
    <property type="term" value="F:oxidoreductase activity"/>
    <property type="evidence" value="ECO:0007669"/>
    <property type="project" value="UniProtKB-KW"/>
</dbReference>
<dbReference type="Proteomes" id="UP000077671">
    <property type="component" value="Unassembled WGS sequence"/>
</dbReference>
<sequence>MVVIGAYSVGPIGLGLMALTWCDPESRTPDEQAFEVIKTALEASGGERTLLNSGSFYGPSVDPYANLKLLRRFFTKYPELMDKVVLYVKGGVIISEYMAKGMAGYRNSCAFEDLRTDVVDIRKQLGSDEGGIELHVYEPSRRDTKFSMEEIVTSLHTLQKEGLFKHIALSEIGADSINTAISTAKKLGTAIVSVELEYSPFETELETNGVLDAVKAQGVPILAYSPVGKGFLTGQMRSRADIPKGDIRLSLDRFSEENFPKNLELADTFAKLAAEHKPTCTPAQLALAWLIKQGAGKTNIIPIPGTSKPERVKENMAAKDIAVSDEDNEKLRKILASMNVHGERYNARTRSAGNLFG</sequence>
<organism evidence="4 5">
    <name type="scientific">Tilletia caries</name>
    <name type="common">wheat bunt fungus</name>
    <dbReference type="NCBI Taxonomy" id="13290"/>
    <lineage>
        <taxon>Eukaryota</taxon>
        <taxon>Fungi</taxon>
        <taxon>Dikarya</taxon>
        <taxon>Basidiomycota</taxon>
        <taxon>Ustilaginomycotina</taxon>
        <taxon>Exobasidiomycetes</taxon>
        <taxon>Tilletiales</taxon>
        <taxon>Tilletiaceae</taxon>
        <taxon>Tilletia</taxon>
    </lineage>
</organism>
<gene>
    <name evidence="4" type="ORF">A4X03_0g328</name>
    <name evidence="3" type="ORF">JKIAZH3_G6397</name>
</gene>
<feature type="domain" description="NADP-dependent oxidoreductase" evidence="2">
    <location>
        <begin position="11"/>
        <end position="335"/>
    </location>
</feature>
<name>A0A177VD97_9BASI</name>
<evidence type="ECO:0000313" key="4">
    <source>
        <dbReference type="EMBL" id="KAE8265348.1"/>
    </source>
</evidence>
<dbReference type="EMBL" id="LWDD02000017">
    <property type="protein sequence ID" value="KAE8265348.1"/>
    <property type="molecule type" value="Genomic_DNA"/>
</dbReference>
<dbReference type="Gene3D" id="3.20.20.100">
    <property type="entry name" value="NADP-dependent oxidoreductase domain"/>
    <property type="match status" value="1"/>
</dbReference>
<dbReference type="InterPro" id="IPR050791">
    <property type="entry name" value="Aldo-Keto_reductase"/>
</dbReference>
<reference evidence="4" key="1">
    <citation type="submission" date="2016-04" db="EMBL/GenBank/DDBJ databases">
        <authorList>
            <person name="Nguyen H.D."/>
            <person name="Kesanakurti P."/>
            <person name="Cullis J."/>
            <person name="Levesque C.A."/>
            <person name="Hambleton S."/>
        </authorList>
    </citation>
    <scope>NUCLEOTIDE SEQUENCE</scope>
    <source>
        <strain evidence="4">DAOMC 238032</strain>
    </source>
</reference>
<dbReference type="Pfam" id="PF00248">
    <property type="entry name" value="Aldo_ket_red"/>
    <property type="match status" value="1"/>
</dbReference>
<evidence type="ECO:0000259" key="2">
    <source>
        <dbReference type="Pfam" id="PF00248"/>
    </source>
</evidence>
<dbReference type="SUPFAM" id="SSF51430">
    <property type="entry name" value="NAD(P)-linked oxidoreductase"/>
    <property type="match status" value="1"/>
</dbReference>
<dbReference type="InterPro" id="IPR036812">
    <property type="entry name" value="NAD(P)_OxRdtase_dom_sf"/>
</dbReference>
<evidence type="ECO:0000256" key="1">
    <source>
        <dbReference type="ARBA" id="ARBA00023002"/>
    </source>
</evidence>
<dbReference type="InterPro" id="IPR023210">
    <property type="entry name" value="NADP_OxRdtase_dom"/>
</dbReference>